<reference evidence="10 11" key="1">
    <citation type="submission" date="2024-09" db="EMBL/GenBank/DDBJ databases">
        <authorList>
            <person name="Sun Q."/>
            <person name="Mori K."/>
        </authorList>
    </citation>
    <scope>NUCLEOTIDE SEQUENCE [LARGE SCALE GENOMIC DNA]</scope>
    <source>
        <strain evidence="10 11">NCAIM B.01794</strain>
    </source>
</reference>
<comment type="subcellular location">
    <subcellularLocation>
        <location evidence="8">Cytoplasm</location>
    </subcellularLocation>
</comment>
<evidence type="ECO:0000256" key="5">
    <source>
        <dbReference type="ARBA" id="ARBA00022763"/>
    </source>
</evidence>
<proteinExistence type="inferred from homology"/>
<feature type="active site" description="Nucleophile; methyl group acceptor" evidence="8">
    <location>
        <position position="141"/>
    </location>
</feature>
<dbReference type="InterPro" id="IPR036631">
    <property type="entry name" value="MGMT_N_sf"/>
</dbReference>
<evidence type="ECO:0000256" key="3">
    <source>
        <dbReference type="ARBA" id="ARBA00022603"/>
    </source>
</evidence>
<dbReference type="Proteomes" id="UP001589891">
    <property type="component" value="Unassembled WGS sequence"/>
</dbReference>
<evidence type="ECO:0000256" key="4">
    <source>
        <dbReference type="ARBA" id="ARBA00022679"/>
    </source>
</evidence>
<dbReference type="InterPro" id="IPR036217">
    <property type="entry name" value="MethylDNA_cys_MeTrfase_DNAb"/>
</dbReference>
<sequence>MAVVEFLLERVETPLGQMLLVTDEQGKLRALDWHDHEDRMHLLMRRQYPGVRVGLREAMCESCAAQAMCAYFDGDIAVIDKLAVATGGTDFQRQVWAALRDISGGETLSYRDLATRIGRPSAVRAVGLANGANPVGIVVPCHRVIGSDRTLTGYGGGLERKQWLLDHERKWRDARSV</sequence>
<accession>A0ABV6SK37</accession>
<feature type="domain" description="Methylated-DNA-[protein]-cysteine S-methyltransferase DNA binding" evidence="9">
    <location>
        <begin position="90"/>
        <end position="169"/>
    </location>
</feature>
<dbReference type="Pfam" id="PF01035">
    <property type="entry name" value="DNA_binding_1"/>
    <property type="match status" value="1"/>
</dbReference>
<dbReference type="Gene3D" id="1.10.10.10">
    <property type="entry name" value="Winged helix-like DNA-binding domain superfamily/Winged helix DNA-binding domain"/>
    <property type="match status" value="1"/>
</dbReference>
<comment type="function">
    <text evidence="8">Involved in the cellular defense against the biological effects of O6-methylguanine (O6-MeG) and O4-methylthymine (O4-MeT) in DNA. Repairs the methylated nucleobase in DNA by stoichiometrically transferring the methyl group to a cysteine residue in the enzyme. This is a suicide reaction: the enzyme is irreversibly inactivated.</text>
</comment>
<gene>
    <name evidence="10" type="ORF">ACFFGX_03550</name>
</gene>
<dbReference type="InterPro" id="IPR014048">
    <property type="entry name" value="MethylDNA_cys_MeTrfase_DNA-bd"/>
</dbReference>
<evidence type="ECO:0000256" key="2">
    <source>
        <dbReference type="ARBA" id="ARBA00022490"/>
    </source>
</evidence>
<comment type="catalytic activity">
    <reaction evidence="1 8">
        <text>a 4-O-methyl-thymidine in DNA + L-cysteinyl-[protein] = a thymidine in DNA + S-methyl-L-cysteinyl-[protein]</text>
        <dbReference type="Rhea" id="RHEA:53428"/>
        <dbReference type="Rhea" id="RHEA-COMP:10131"/>
        <dbReference type="Rhea" id="RHEA-COMP:10132"/>
        <dbReference type="Rhea" id="RHEA-COMP:13555"/>
        <dbReference type="Rhea" id="RHEA-COMP:13556"/>
        <dbReference type="ChEBI" id="CHEBI:29950"/>
        <dbReference type="ChEBI" id="CHEBI:82612"/>
        <dbReference type="ChEBI" id="CHEBI:137386"/>
        <dbReference type="ChEBI" id="CHEBI:137387"/>
        <dbReference type="EC" id="2.1.1.63"/>
    </reaction>
</comment>
<dbReference type="GO" id="GO:0003908">
    <property type="term" value="F:methylated-DNA-[protein]-cysteine S-methyltransferase activity"/>
    <property type="evidence" value="ECO:0007669"/>
    <property type="project" value="UniProtKB-EC"/>
</dbReference>
<evidence type="ECO:0000256" key="6">
    <source>
        <dbReference type="ARBA" id="ARBA00023204"/>
    </source>
</evidence>
<protein>
    <recommendedName>
        <fullName evidence="8">Methylated-DNA--protein-cysteine methyltransferase</fullName>
        <ecNumber evidence="8">2.1.1.63</ecNumber>
    </recommendedName>
    <alternativeName>
        <fullName evidence="8">6-O-methylguanine-DNA methyltransferase</fullName>
        <shortName evidence="8">MGMT</shortName>
    </alternativeName>
    <alternativeName>
        <fullName evidence="8">O-6-methylguanine-DNA-alkyltransferase</fullName>
    </alternativeName>
</protein>
<dbReference type="HAMAP" id="MF_00772">
    <property type="entry name" value="OGT"/>
    <property type="match status" value="1"/>
</dbReference>
<comment type="miscellaneous">
    <text evidence="8">This enzyme catalyzes only one turnover and therefore is not strictly catalytic. According to one definition, an enzyme is a biocatalyst that acts repeatedly and over many reaction cycles.</text>
</comment>
<dbReference type="RefSeq" id="WP_376942916.1">
    <property type="nucleotide sequence ID" value="NZ_CP171449.1"/>
</dbReference>
<dbReference type="PANTHER" id="PTHR10815">
    <property type="entry name" value="METHYLATED-DNA--PROTEIN-CYSTEINE METHYLTRANSFERASE"/>
    <property type="match status" value="1"/>
</dbReference>
<dbReference type="InterPro" id="IPR036388">
    <property type="entry name" value="WH-like_DNA-bd_sf"/>
</dbReference>
<comment type="catalytic activity">
    <reaction evidence="7 8">
        <text>a 6-O-methyl-2'-deoxyguanosine in DNA + L-cysteinyl-[protein] = S-methyl-L-cysteinyl-[protein] + a 2'-deoxyguanosine in DNA</text>
        <dbReference type="Rhea" id="RHEA:24000"/>
        <dbReference type="Rhea" id="RHEA-COMP:10131"/>
        <dbReference type="Rhea" id="RHEA-COMP:10132"/>
        <dbReference type="Rhea" id="RHEA-COMP:11367"/>
        <dbReference type="Rhea" id="RHEA-COMP:11368"/>
        <dbReference type="ChEBI" id="CHEBI:29950"/>
        <dbReference type="ChEBI" id="CHEBI:82612"/>
        <dbReference type="ChEBI" id="CHEBI:85445"/>
        <dbReference type="ChEBI" id="CHEBI:85448"/>
        <dbReference type="EC" id="2.1.1.63"/>
    </reaction>
</comment>
<dbReference type="EMBL" id="JBHLSS010000026">
    <property type="protein sequence ID" value="MFC0708705.1"/>
    <property type="molecule type" value="Genomic_DNA"/>
</dbReference>
<evidence type="ECO:0000256" key="1">
    <source>
        <dbReference type="ARBA" id="ARBA00001286"/>
    </source>
</evidence>
<dbReference type="InterPro" id="IPR001497">
    <property type="entry name" value="MethylDNA_cys_MeTrfase_AS"/>
</dbReference>
<keyword evidence="4 8" id="KW-0808">Transferase</keyword>
<evidence type="ECO:0000259" key="9">
    <source>
        <dbReference type="Pfam" id="PF01035"/>
    </source>
</evidence>
<dbReference type="PANTHER" id="PTHR10815:SF5">
    <property type="entry name" value="METHYLATED-DNA--PROTEIN-CYSTEINE METHYLTRANSFERASE"/>
    <property type="match status" value="1"/>
</dbReference>
<comment type="similarity">
    <text evidence="8">Belongs to the MGMT family.</text>
</comment>
<dbReference type="SUPFAM" id="SSF53155">
    <property type="entry name" value="Methylated DNA-protein cysteine methyltransferase domain"/>
    <property type="match status" value="1"/>
</dbReference>
<comment type="caution">
    <text evidence="10">The sequence shown here is derived from an EMBL/GenBank/DDBJ whole genome shotgun (WGS) entry which is preliminary data.</text>
</comment>
<keyword evidence="11" id="KW-1185">Reference proteome</keyword>
<dbReference type="NCBIfam" id="TIGR00589">
    <property type="entry name" value="ogt"/>
    <property type="match status" value="1"/>
</dbReference>
<keyword evidence="2 8" id="KW-0963">Cytoplasm</keyword>
<dbReference type="SUPFAM" id="SSF46767">
    <property type="entry name" value="Methylated DNA-protein cysteine methyltransferase, C-terminal domain"/>
    <property type="match status" value="1"/>
</dbReference>
<organism evidence="10 11">
    <name type="scientific">Azorhizophilus paspali</name>
    <name type="common">Azotobacter paspali</name>
    <dbReference type="NCBI Taxonomy" id="69963"/>
    <lineage>
        <taxon>Bacteria</taxon>
        <taxon>Pseudomonadati</taxon>
        <taxon>Pseudomonadota</taxon>
        <taxon>Gammaproteobacteria</taxon>
        <taxon>Pseudomonadales</taxon>
        <taxon>Pseudomonadaceae</taxon>
        <taxon>Azorhizophilus</taxon>
    </lineage>
</organism>
<dbReference type="InterPro" id="IPR023546">
    <property type="entry name" value="MGMT"/>
</dbReference>
<dbReference type="EC" id="2.1.1.63" evidence="8"/>
<dbReference type="PROSITE" id="PS00374">
    <property type="entry name" value="MGMT"/>
    <property type="match status" value="1"/>
</dbReference>
<evidence type="ECO:0000313" key="11">
    <source>
        <dbReference type="Proteomes" id="UP001589891"/>
    </source>
</evidence>
<keyword evidence="3 8" id="KW-0489">Methyltransferase</keyword>
<keyword evidence="6 8" id="KW-0234">DNA repair</keyword>
<evidence type="ECO:0000256" key="8">
    <source>
        <dbReference type="HAMAP-Rule" id="MF_00772"/>
    </source>
</evidence>
<dbReference type="GO" id="GO:0032259">
    <property type="term" value="P:methylation"/>
    <property type="evidence" value="ECO:0007669"/>
    <property type="project" value="UniProtKB-KW"/>
</dbReference>
<keyword evidence="5 8" id="KW-0227">DNA damage</keyword>
<dbReference type="CDD" id="cd06445">
    <property type="entry name" value="ATase"/>
    <property type="match status" value="1"/>
</dbReference>
<name>A0ABV6SK37_AZOPA</name>
<evidence type="ECO:0000256" key="7">
    <source>
        <dbReference type="ARBA" id="ARBA00049348"/>
    </source>
</evidence>
<evidence type="ECO:0000313" key="10">
    <source>
        <dbReference type="EMBL" id="MFC0708705.1"/>
    </source>
</evidence>